<evidence type="ECO:0000256" key="8">
    <source>
        <dbReference type="SAM" id="MobiDB-lite"/>
    </source>
</evidence>
<evidence type="ECO:0000256" key="5">
    <source>
        <dbReference type="ARBA" id="ARBA00023125"/>
    </source>
</evidence>
<evidence type="ECO:0000259" key="9">
    <source>
        <dbReference type="PROSITE" id="PS50048"/>
    </source>
</evidence>
<dbReference type="Pfam" id="PF00172">
    <property type="entry name" value="Zn_clus"/>
    <property type="match status" value="1"/>
</dbReference>
<feature type="domain" description="Zn(2)-C6 fungal-type" evidence="9">
    <location>
        <begin position="45"/>
        <end position="75"/>
    </location>
</feature>
<evidence type="ECO:0000256" key="2">
    <source>
        <dbReference type="ARBA" id="ARBA00022723"/>
    </source>
</evidence>
<comment type="subcellular location">
    <subcellularLocation>
        <location evidence="1">Nucleus</location>
    </subcellularLocation>
</comment>
<keyword evidence="11" id="KW-1185">Reference proteome</keyword>
<organism evidence="10 11">
    <name type="scientific">Saccharomyces uvarum</name>
    <name type="common">Yeast</name>
    <name type="synonym">Saccharomyces bayanus var. uvarum</name>
    <dbReference type="NCBI Taxonomy" id="230603"/>
    <lineage>
        <taxon>Eukaryota</taxon>
        <taxon>Fungi</taxon>
        <taxon>Dikarya</taxon>
        <taxon>Ascomycota</taxon>
        <taxon>Saccharomycotina</taxon>
        <taxon>Saccharomycetes</taxon>
        <taxon>Saccharomycetales</taxon>
        <taxon>Saccharomycetaceae</taxon>
        <taxon>Saccharomyces</taxon>
    </lineage>
</organism>
<sequence length="859" mass="98860">MPKRKYGRSYSLDNADTHSNKVLIVPTGPSATNAVPDFSVRKAHACDRCRLKKIKCDGLKPNCSNCGKIDFPCKTSDKLSRRGLPKGYTELLEKEIVRLTNLNANTNVNVNVNANANANANVNATANANSNLPFINDTFYCFNNYNTQSGNQRFLGHLTWNILTETFPNQKLMTFTDDRDQNGLQLQLLTDFLNLNTDFNHLPNFLLLKYNYNLQFLKNLLSVIIKDFFKRQNSLLPLLYPSNLWKNSLLDKINSAATDDPITLLTLIYIIQFTWSCFDDSKLFKITKLIISLTTNGTLDLKVLQLVNLSIFYFMGGSIDIAKNKGLPTSNSNLDAIIWASDLLNLNFTNILNMGLYINPKKLISIPNNTNDKKSNEEDDKIVAFWCFQFLNSWWSLIQGLPKSNFLIEEFQPKSISVLKIPKLKPFEIILNFIINSLDGCNLLKISSLSVSDLSFQFFQNELDNFKNNLLFWNLYHNLSDHENFNFLTKKSNAKPTINSLFKNLANLNHKLNQPDFVEIQLTLFYLSLKLITSKENDQDLNKEDISLEILTLYFLILTDNSNNDDDQQLQPQQLNLYHFMPFNSIDIINLCLNNLNTWSISYKYKQDQSQLESNKPKFESLQNFLNHWCLVWYYDELSTNPFLQVLKINFDLLNLEVINSPQQEEEQQQRQLLISLNKLRYLNSVMSFNLNAGKSNGTSKVNTQLNLLQNSNTNSSSNFLKTSPYDFNKIFMNNFENYDYETDEGYAEDDDEEDSDSDNSLPLEIPFNKNKTKYNNKNKEIPQRLSLFQNRNNNSANFNPSPISDPNLNLNLNPDSPSTTTARKKFLDHIILDNREILNGDGSSKQKFKIQNILNSSF</sequence>
<keyword evidence="5" id="KW-0238">DNA-binding</keyword>
<dbReference type="Gene3D" id="4.10.240.10">
    <property type="entry name" value="Zn(2)-C6 fungal-type DNA-binding domain"/>
    <property type="match status" value="1"/>
</dbReference>
<evidence type="ECO:0000313" key="11">
    <source>
        <dbReference type="Proteomes" id="UP001162085"/>
    </source>
</evidence>
<evidence type="ECO:0000313" key="10">
    <source>
        <dbReference type="EMBL" id="CAI4044603.1"/>
    </source>
</evidence>
<keyword evidence="6" id="KW-0804">Transcription</keyword>
<accession>A0ABN8WGY7</accession>
<dbReference type="InterPro" id="IPR036864">
    <property type="entry name" value="Zn2-C6_fun-type_DNA-bd_sf"/>
</dbReference>
<dbReference type="PROSITE" id="PS00463">
    <property type="entry name" value="ZN2_CY6_FUNGAL_1"/>
    <property type="match status" value="1"/>
</dbReference>
<feature type="region of interest" description="Disordered" evidence="8">
    <location>
        <begin position="746"/>
        <end position="774"/>
    </location>
</feature>
<evidence type="ECO:0000256" key="1">
    <source>
        <dbReference type="ARBA" id="ARBA00004123"/>
    </source>
</evidence>
<name>A0ABN8WGY7_SACUV</name>
<keyword evidence="3" id="KW-0862">Zinc</keyword>
<dbReference type="PANTHER" id="PTHR47782:SF10">
    <property type="entry name" value="PROTEIN SIP4"/>
    <property type="match status" value="1"/>
</dbReference>
<evidence type="ECO:0000256" key="4">
    <source>
        <dbReference type="ARBA" id="ARBA00023015"/>
    </source>
</evidence>
<evidence type="ECO:0000256" key="3">
    <source>
        <dbReference type="ARBA" id="ARBA00022833"/>
    </source>
</evidence>
<gene>
    <name evidence="10" type="primary">SUVZ10G1120</name>
    <name evidence="10" type="ORF">SUVZ_10G1120</name>
</gene>
<dbReference type="InterPro" id="IPR052202">
    <property type="entry name" value="Yeast_MetPath_Reg"/>
</dbReference>
<keyword evidence="4" id="KW-0805">Transcription regulation</keyword>
<dbReference type="EMBL" id="OX365937">
    <property type="protein sequence ID" value="CAI4044603.1"/>
    <property type="molecule type" value="Genomic_DNA"/>
</dbReference>
<keyword evidence="2" id="KW-0479">Metal-binding</keyword>
<proteinExistence type="predicted"/>
<feature type="compositionally biased region" description="Acidic residues" evidence="8">
    <location>
        <begin position="746"/>
        <end position="758"/>
    </location>
</feature>
<evidence type="ECO:0000256" key="7">
    <source>
        <dbReference type="ARBA" id="ARBA00023242"/>
    </source>
</evidence>
<dbReference type="PANTHER" id="PTHR47782">
    <property type="entry name" value="ZN(II)2CYS6 TRANSCRIPTION FACTOR (EUROFUNG)-RELATED"/>
    <property type="match status" value="1"/>
</dbReference>
<protein>
    <recommendedName>
        <fullName evidence="9">Zn(2)-C6 fungal-type domain-containing protein</fullName>
    </recommendedName>
</protein>
<dbReference type="PROSITE" id="PS50048">
    <property type="entry name" value="ZN2_CY6_FUNGAL_2"/>
    <property type="match status" value="1"/>
</dbReference>
<dbReference type="SMART" id="SM00066">
    <property type="entry name" value="GAL4"/>
    <property type="match status" value="1"/>
</dbReference>
<dbReference type="InterPro" id="IPR001138">
    <property type="entry name" value="Zn2Cys6_DnaBD"/>
</dbReference>
<dbReference type="Proteomes" id="UP001162085">
    <property type="component" value="Chromosome 10"/>
</dbReference>
<evidence type="ECO:0000256" key="6">
    <source>
        <dbReference type="ARBA" id="ARBA00023163"/>
    </source>
</evidence>
<reference evidence="10" key="1">
    <citation type="submission" date="2022-10" db="EMBL/GenBank/DDBJ databases">
        <authorList>
            <person name="Byrne P K."/>
        </authorList>
    </citation>
    <scope>NUCLEOTIDE SEQUENCE</scope>
    <source>
        <strain evidence="10">ZP964</strain>
    </source>
</reference>
<keyword evidence="7" id="KW-0539">Nucleus</keyword>
<dbReference type="CDD" id="cd00067">
    <property type="entry name" value="GAL4"/>
    <property type="match status" value="1"/>
</dbReference>
<dbReference type="SUPFAM" id="SSF57701">
    <property type="entry name" value="Zn2/Cys6 DNA-binding domain"/>
    <property type="match status" value="1"/>
</dbReference>